<evidence type="ECO:0000313" key="2">
    <source>
        <dbReference type="Proteomes" id="UP000054477"/>
    </source>
</evidence>
<keyword evidence="2" id="KW-1185">Reference proteome</keyword>
<dbReference type="AlphaFoldDB" id="A0A0C9Y0Z8"/>
<protein>
    <recommendedName>
        <fullName evidence="3">F-box domain-containing protein</fullName>
    </recommendedName>
</protein>
<name>A0A0C9Y0Z8_9AGAR</name>
<reference evidence="1 2" key="1">
    <citation type="submission" date="2014-04" db="EMBL/GenBank/DDBJ databases">
        <authorList>
            <consortium name="DOE Joint Genome Institute"/>
            <person name="Kuo A."/>
            <person name="Kohler A."/>
            <person name="Nagy L.G."/>
            <person name="Floudas D."/>
            <person name="Copeland A."/>
            <person name="Barry K.W."/>
            <person name="Cichocki N."/>
            <person name="Veneault-Fourrey C."/>
            <person name="LaButti K."/>
            <person name="Lindquist E.A."/>
            <person name="Lipzen A."/>
            <person name="Lundell T."/>
            <person name="Morin E."/>
            <person name="Murat C."/>
            <person name="Sun H."/>
            <person name="Tunlid A."/>
            <person name="Henrissat B."/>
            <person name="Grigoriev I.V."/>
            <person name="Hibbett D.S."/>
            <person name="Martin F."/>
            <person name="Nordberg H.P."/>
            <person name="Cantor M.N."/>
            <person name="Hua S.X."/>
        </authorList>
    </citation>
    <scope>NUCLEOTIDE SEQUENCE [LARGE SCALE GENOMIC DNA]</scope>
    <source>
        <strain evidence="1 2">LaAM-08-1</strain>
    </source>
</reference>
<dbReference type="Proteomes" id="UP000054477">
    <property type="component" value="Unassembled WGS sequence"/>
</dbReference>
<dbReference type="OrthoDB" id="3102704at2759"/>
<dbReference type="EMBL" id="KN838602">
    <property type="protein sequence ID" value="KIK01763.1"/>
    <property type="molecule type" value="Genomic_DNA"/>
</dbReference>
<gene>
    <name evidence="1" type="ORF">K443DRAFT_98138</name>
</gene>
<reference evidence="2" key="2">
    <citation type="submission" date="2015-01" db="EMBL/GenBank/DDBJ databases">
        <title>Evolutionary Origins and Diversification of the Mycorrhizal Mutualists.</title>
        <authorList>
            <consortium name="DOE Joint Genome Institute"/>
            <consortium name="Mycorrhizal Genomics Consortium"/>
            <person name="Kohler A."/>
            <person name="Kuo A."/>
            <person name="Nagy L.G."/>
            <person name="Floudas D."/>
            <person name="Copeland A."/>
            <person name="Barry K.W."/>
            <person name="Cichocki N."/>
            <person name="Veneault-Fourrey C."/>
            <person name="LaButti K."/>
            <person name="Lindquist E.A."/>
            <person name="Lipzen A."/>
            <person name="Lundell T."/>
            <person name="Morin E."/>
            <person name="Murat C."/>
            <person name="Riley R."/>
            <person name="Ohm R."/>
            <person name="Sun H."/>
            <person name="Tunlid A."/>
            <person name="Henrissat B."/>
            <person name="Grigoriev I.V."/>
            <person name="Hibbett D.S."/>
            <person name="Martin F."/>
        </authorList>
    </citation>
    <scope>NUCLEOTIDE SEQUENCE [LARGE SCALE GENOMIC DNA]</scope>
    <source>
        <strain evidence="2">LaAM-08-1</strain>
    </source>
</reference>
<evidence type="ECO:0008006" key="3">
    <source>
        <dbReference type="Google" id="ProtNLM"/>
    </source>
</evidence>
<evidence type="ECO:0000313" key="1">
    <source>
        <dbReference type="EMBL" id="KIK01763.1"/>
    </source>
</evidence>
<dbReference type="InterPro" id="IPR036047">
    <property type="entry name" value="F-box-like_dom_sf"/>
</dbReference>
<accession>A0A0C9Y0Z8</accession>
<dbReference type="SUPFAM" id="SSF52047">
    <property type="entry name" value="RNI-like"/>
    <property type="match status" value="1"/>
</dbReference>
<dbReference type="SUPFAM" id="SSF81383">
    <property type="entry name" value="F-box domain"/>
    <property type="match status" value="1"/>
</dbReference>
<proteinExistence type="predicted"/>
<dbReference type="HOGENOM" id="CLU_600020_0_0_1"/>
<organism evidence="1 2">
    <name type="scientific">Laccaria amethystina LaAM-08-1</name>
    <dbReference type="NCBI Taxonomy" id="1095629"/>
    <lineage>
        <taxon>Eukaryota</taxon>
        <taxon>Fungi</taxon>
        <taxon>Dikarya</taxon>
        <taxon>Basidiomycota</taxon>
        <taxon>Agaricomycotina</taxon>
        <taxon>Agaricomycetes</taxon>
        <taxon>Agaricomycetidae</taxon>
        <taxon>Agaricales</taxon>
        <taxon>Agaricineae</taxon>
        <taxon>Hydnangiaceae</taxon>
        <taxon>Laccaria</taxon>
    </lineage>
</organism>
<sequence length="456" mass="51131">MTSVDLHKKLDPHVDLRLADFKNGFKCSADSPLVNLPPELKTSILSCLEDDTSSLLSCSLANKHLSFAARGVLVRTVVLDTPTGEDLRRKYAAFRQFLLGSSSTNGSSLARSIRSFCLRFGKGVSSAENQDHYQIEKDATLPSTLSLVVNLTSLTIHSGSDRLVMFPTVLRPTLLTLFASPSLRKLELRGIKRMDDIYLRHFTNLKHLSLADSFLKTRRTGDEVVSSLGIMKKCPLESLSVSSCQKLIYRELSALNSSPASAFDISQLRVCQFLFSQPYIHWNIDRKRDDRGIAAWNTALLCKDTLEIFHWQWYPSRSLRPLCIDLSMLPTLRHLSIALEPRFFYNGALGNTPEVLDLAAPGNVIESVELGVQLSEKNANESLTCEPGKGRWKQLDACLASTLKFRCLEKAEIILFLDSGRRSIGDVDRYRDMLMLQFPLLLERDCGVFRVAHCDA</sequence>